<dbReference type="InterPro" id="IPR000215">
    <property type="entry name" value="Serpin_fam"/>
</dbReference>
<keyword evidence="4" id="KW-1185">Reference proteome</keyword>
<dbReference type="Pfam" id="PF00079">
    <property type="entry name" value="Serpin"/>
    <property type="match status" value="1"/>
</dbReference>
<proteinExistence type="inferred from homology"/>
<dbReference type="InterPro" id="IPR042178">
    <property type="entry name" value="Serpin_sf_1"/>
</dbReference>
<dbReference type="GO" id="GO:0004867">
    <property type="term" value="F:serine-type endopeptidase inhibitor activity"/>
    <property type="evidence" value="ECO:0007669"/>
    <property type="project" value="InterPro"/>
</dbReference>
<protein>
    <recommendedName>
        <fullName evidence="2">Serpin domain-containing protein</fullName>
    </recommendedName>
</protein>
<evidence type="ECO:0000313" key="4">
    <source>
        <dbReference type="Proteomes" id="UP000479710"/>
    </source>
</evidence>
<reference evidence="3 4" key="1">
    <citation type="submission" date="2019-11" db="EMBL/GenBank/DDBJ databases">
        <title>Whole genome sequence of Oryza granulata.</title>
        <authorList>
            <person name="Li W."/>
        </authorList>
    </citation>
    <scope>NUCLEOTIDE SEQUENCE [LARGE SCALE GENOMIC DNA]</scope>
    <source>
        <strain evidence="4">cv. Menghai</strain>
        <tissue evidence="3">Leaf</tissue>
    </source>
</reference>
<evidence type="ECO:0000256" key="1">
    <source>
        <dbReference type="ARBA" id="ARBA00009500"/>
    </source>
</evidence>
<comment type="caution">
    <text evidence="3">The sequence shown here is derived from an EMBL/GenBank/DDBJ whole genome shotgun (WGS) entry which is preliminary data.</text>
</comment>
<dbReference type="GO" id="GO:0005615">
    <property type="term" value="C:extracellular space"/>
    <property type="evidence" value="ECO:0007669"/>
    <property type="project" value="InterPro"/>
</dbReference>
<evidence type="ECO:0000313" key="3">
    <source>
        <dbReference type="EMBL" id="KAF0906294.1"/>
    </source>
</evidence>
<comment type="similarity">
    <text evidence="1">Belongs to the serpin family.</text>
</comment>
<evidence type="ECO:0000259" key="2">
    <source>
        <dbReference type="Pfam" id="PF00079"/>
    </source>
</evidence>
<dbReference type="SUPFAM" id="SSF56574">
    <property type="entry name" value="Serpins"/>
    <property type="match status" value="1"/>
</dbReference>
<name>A0A6G1D2E3_9ORYZ</name>
<accession>A0A6G1D2E3</accession>
<dbReference type="InterPro" id="IPR036186">
    <property type="entry name" value="Serpin_sf"/>
</dbReference>
<sequence>MPLRCFTPLAWELGSTTWMAQRSELARFGSEGFWPAGIRTQERKGKGGDRVELSVRLLRHLRLDDQPDTNLIFSPLSLHAVLALLASAAVGATREQIVAFVGPAGADAHTTLTSMAVSGVLPSRRNDGWKPEVRCAMAVWVDASLRLYPAFADTAPSKFKARVP</sequence>
<dbReference type="PANTHER" id="PTHR11461">
    <property type="entry name" value="SERINE PROTEASE INHIBITOR, SERPIN"/>
    <property type="match status" value="1"/>
</dbReference>
<feature type="domain" description="Serpin" evidence="2">
    <location>
        <begin position="52"/>
        <end position="162"/>
    </location>
</feature>
<gene>
    <name evidence="3" type="ORF">E2562_009666</name>
</gene>
<dbReference type="InterPro" id="IPR023796">
    <property type="entry name" value="Serpin_dom"/>
</dbReference>
<dbReference type="PANTHER" id="PTHR11461:SF329">
    <property type="entry name" value="SERPIN DOMAIN-CONTAINING PROTEIN"/>
    <property type="match status" value="1"/>
</dbReference>
<organism evidence="3 4">
    <name type="scientific">Oryza meyeriana var. granulata</name>
    <dbReference type="NCBI Taxonomy" id="110450"/>
    <lineage>
        <taxon>Eukaryota</taxon>
        <taxon>Viridiplantae</taxon>
        <taxon>Streptophyta</taxon>
        <taxon>Embryophyta</taxon>
        <taxon>Tracheophyta</taxon>
        <taxon>Spermatophyta</taxon>
        <taxon>Magnoliopsida</taxon>
        <taxon>Liliopsida</taxon>
        <taxon>Poales</taxon>
        <taxon>Poaceae</taxon>
        <taxon>BOP clade</taxon>
        <taxon>Oryzoideae</taxon>
        <taxon>Oryzeae</taxon>
        <taxon>Oryzinae</taxon>
        <taxon>Oryza</taxon>
        <taxon>Oryza meyeriana</taxon>
    </lineage>
</organism>
<dbReference type="Gene3D" id="3.30.497.10">
    <property type="entry name" value="Antithrombin, subunit I, domain 2"/>
    <property type="match status" value="1"/>
</dbReference>
<dbReference type="Proteomes" id="UP000479710">
    <property type="component" value="Unassembled WGS sequence"/>
</dbReference>
<dbReference type="AlphaFoldDB" id="A0A6G1D2E3"/>
<dbReference type="EMBL" id="SPHZ02000007">
    <property type="protein sequence ID" value="KAF0906294.1"/>
    <property type="molecule type" value="Genomic_DNA"/>
</dbReference>